<dbReference type="CDD" id="cd11304">
    <property type="entry name" value="Cadherin_repeat"/>
    <property type="match status" value="3"/>
</dbReference>
<name>A0ABD2PKT1_9PLAT</name>
<evidence type="ECO:0000313" key="11">
    <source>
        <dbReference type="Proteomes" id="UP001626550"/>
    </source>
</evidence>
<dbReference type="AlphaFoldDB" id="A0ABD2PKT1"/>
<dbReference type="PANTHER" id="PTHR24028:SF146">
    <property type="entry name" value="CADHERIN 96CB, ISOFORM D-RELATED"/>
    <property type="match status" value="1"/>
</dbReference>
<comment type="caution">
    <text evidence="10">The sequence shown here is derived from an EMBL/GenBank/DDBJ whole genome shotgun (WGS) entry which is preliminary data.</text>
</comment>
<evidence type="ECO:0000256" key="3">
    <source>
        <dbReference type="ARBA" id="ARBA00022737"/>
    </source>
</evidence>
<keyword evidence="7" id="KW-0325">Glycoprotein</keyword>
<keyword evidence="4 8" id="KW-0106">Calcium</keyword>
<keyword evidence="5" id="KW-1133">Transmembrane helix</keyword>
<evidence type="ECO:0000256" key="7">
    <source>
        <dbReference type="ARBA" id="ARBA00023180"/>
    </source>
</evidence>
<dbReference type="GO" id="GO:0016020">
    <property type="term" value="C:membrane"/>
    <property type="evidence" value="ECO:0007669"/>
    <property type="project" value="UniProtKB-SubCell"/>
</dbReference>
<dbReference type="InterPro" id="IPR050174">
    <property type="entry name" value="Protocadherin/Cadherin-CA"/>
</dbReference>
<dbReference type="PROSITE" id="PS00232">
    <property type="entry name" value="CADHERIN_1"/>
    <property type="match status" value="1"/>
</dbReference>
<evidence type="ECO:0000313" key="10">
    <source>
        <dbReference type="EMBL" id="KAL3308117.1"/>
    </source>
</evidence>
<keyword evidence="3" id="KW-0677">Repeat</keyword>
<evidence type="ECO:0000256" key="4">
    <source>
        <dbReference type="ARBA" id="ARBA00022837"/>
    </source>
</evidence>
<keyword evidence="2" id="KW-0812">Transmembrane</keyword>
<dbReference type="Gene3D" id="2.60.40.60">
    <property type="entry name" value="Cadherins"/>
    <property type="match status" value="3"/>
</dbReference>
<evidence type="ECO:0000256" key="5">
    <source>
        <dbReference type="ARBA" id="ARBA00022989"/>
    </source>
</evidence>
<dbReference type="InterPro" id="IPR020894">
    <property type="entry name" value="Cadherin_CS"/>
</dbReference>
<dbReference type="PANTHER" id="PTHR24028">
    <property type="entry name" value="CADHERIN-87A"/>
    <property type="match status" value="1"/>
</dbReference>
<proteinExistence type="predicted"/>
<sequence length="285" mass="31778">MDEVYGFVLRALDPRGDTEWKSSSTTVFIRITDVNDNPPKFDRQSYEASVRENDYPPKLFEFSVQDSDFGDNAKIQVTLQDPSGLANRLFSVVFQPVTPGHRPRNEVMLHSTTPPSMVRGHVQLLHKLDAEQLPKQINFHLVATDSGSPQLSSKVAVKINLINVNDAAPIITFVNEGKKLAESRLDLTENVTPVNAIVAQIHVMDRDSPLDQITCQLGGEGASAFQLDPVNDPQFVASFKTYVLRTKTELDREQKAMFWVSSIRTSLCSSLLNSPLVVDNARIKK</sequence>
<dbReference type="InterPro" id="IPR002126">
    <property type="entry name" value="Cadherin-like_dom"/>
</dbReference>
<dbReference type="GO" id="GO:0005509">
    <property type="term" value="F:calcium ion binding"/>
    <property type="evidence" value="ECO:0007669"/>
    <property type="project" value="UniProtKB-UniRule"/>
</dbReference>
<keyword evidence="6" id="KW-0472">Membrane</keyword>
<dbReference type="PRINTS" id="PR00205">
    <property type="entry name" value="CADHERIN"/>
</dbReference>
<protein>
    <recommendedName>
        <fullName evidence="9">Cadherin domain-containing protein</fullName>
    </recommendedName>
</protein>
<evidence type="ECO:0000256" key="2">
    <source>
        <dbReference type="ARBA" id="ARBA00022692"/>
    </source>
</evidence>
<dbReference type="PROSITE" id="PS50268">
    <property type="entry name" value="CADHERIN_2"/>
    <property type="match status" value="2"/>
</dbReference>
<organism evidence="10 11">
    <name type="scientific">Cichlidogyrus casuarinus</name>
    <dbReference type="NCBI Taxonomy" id="1844966"/>
    <lineage>
        <taxon>Eukaryota</taxon>
        <taxon>Metazoa</taxon>
        <taxon>Spiralia</taxon>
        <taxon>Lophotrochozoa</taxon>
        <taxon>Platyhelminthes</taxon>
        <taxon>Monogenea</taxon>
        <taxon>Monopisthocotylea</taxon>
        <taxon>Dactylogyridea</taxon>
        <taxon>Ancyrocephalidae</taxon>
        <taxon>Cichlidogyrus</taxon>
    </lineage>
</organism>
<reference evidence="10 11" key="1">
    <citation type="submission" date="2024-11" db="EMBL/GenBank/DDBJ databases">
        <title>Adaptive evolution of stress response genes in parasites aligns with host niche diversity.</title>
        <authorList>
            <person name="Hahn C."/>
            <person name="Resl P."/>
        </authorList>
    </citation>
    <scope>NUCLEOTIDE SEQUENCE [LARGE SCALE GENOMIC DNA]</scope>
    <source>
        <strain evidence="10">EGGRZ-B1_66</strain>
        <tissue evidence="10">Body</tissue>
    </source>
</reference>
<comment type="subcellular location">
    <subcellularLocation>
        <location evidence="1">Membrane</location>
        <topology evidence="1">Single-pass membrane protein</topology>
    </subcellularLocation>
</comment>
<dbReference type="InterPro" id="IPR015919">
    <property type="entry name" value="Cadherin-like_sf"/>
</dbReference>
<feature type="domain" description="Cadherin" evidence="9">
    <location>
        <begin position="42"/>
        <end position="171"/>
    </location>
</feature>
<dbReference type="SUPFAM" id="SSF49313">
    <property type="entry name" value="Cadherin-like"/>
    <property type="match status" value="2"/>
</dbReference>
<dbReference type="Proteomes" id="UP001626550">
    <property type="component" value="Unassembled WGS sequence"/>
</dbReference>
<keyword evidence="11" id="KW-1185">Reference proteome</keyword>
<evidence type="ECO:0000256" key="6">
    <source>
        <dbReference type="ARBA" id="ARBA00023136"/>
    </source>
</evidence>
<evidence type="ECO:0000259" key="9">
    <source>
        <dbReference type="PROSITE" id="PS50268"/>
    </source>
</evidence>
<dbReference type="SMART" id="SM00112">
    <property type="entry name" value="CA"/>
    <property type="match status" value="1"/>
</dbReference>
<evidence type="ECO:0000256" key="1">
    <source>
        <dbReference type="ARBA" id="ARBA00004167"/>
    </source>
</evidence>
<feature type="domain" description="Cadherin" evidence="9">
    <location>
        <begin position="5"/>
        <end position="41"/>
    </location>
</feature>
<gene>
    <name evidence="10" type="ORF">Ciccas_013356</name>
</gene>
<accession>A0ABD2PKT1</accession>
<evidence type="ECO:0000256" key="8">
    <source>
        <dbReference type="PROSITE-ProRule" id="PRU00043"/>
    </source>
</evidence>
<dbReference type="EMBL" id="JBJKFK010005831">
    <property type="protein sequence ID" value="KAL3308117.1"/>
    <property type="molecule type" value="Genomic_DNA"/>
</dbReference>